<feature type="non-terminal residue" evidence="2">
    <location>
        <position position="1"/>
    </location>
</feature>
<name>A0A9N9C443_9GLOM</name>
<evidence type="ECO:0000313" key="2">
    <source>
        <dbReference type="EMBL" id="CAG8587061.1"/>
    </source>
</evidence>
<proteinExistence type="predicted"/>
<dbReference type="PANTHER" id="PTHR34415">
    <property type="entry name" value="INTEGRASE CATALYTIC DOMAIN-CONTAINING PROTEIN"/>
    <property type="match status" value="1"/>
</dbReference>
<accession>A0A9N9C443</accession>
<evidence type="ECO:0000256" key="1">
    <source>
        <dbReference type="SAM" id="MobiDB-lite"/>
    </source>
</evidence>
<dbReference type="PANTHER" id="PTHR34415:SF1">
    <property type="entry name" value="INTEGRASE CATALYTIC DOMAIN-CONTAINING PROTEIN"/>
    <property type="match status" value="1"/>
</dbReference>
<gene>
    <name evidence="2" type="ORF">RFULGI_LOCUS6083</name>
</gene>
<keyword evidence="3" id="KW-1185">Reference proteome</keyword>
<feature type="region of interest" description="Disordered" evidence="1">
    <location>
        <begin position="21"/>
        <end position="52"/>
    </location>
</feature>
<dbReference type="EMBL" id="CAJVPZ010007491">
    <property type="protein sequence ID" value="CAG8587061.1"/>
    <property type="molecule type" value="Genomic_DNA"/>
</dbReference>
<reference evidence="2" key="1">
    <citation type="submission" date="2021-06" db="EMBL/GenBank/DDBJ databases">
        <authorList>
            <person name="Kallberg Y."/>
            <person name="Tangrot J."/>
            <person name="Rosling A."/>
        </authorList>
    </citation>
    <scope>NUCLEOTIDE SEQUENCE</scope>
    <source>
        <strain evidence="2">IN212</strain>
    </source>
</reference>
<feature type="compositionally biased region" description="Basic and acidic residues" evidence="1">
    <location>
        <begin position="29"/>
        <end position="47"/>
    </location>
</feature>
<comment type="caution">
    <text evidence="2">The sequence shown here is derived from an EMBL/GenBank/DDBJ whole genome shotgun (WGS) entry which is preliminary data.</text>
</comment>
<sequence length="358" mass="41399">MEFPENLDQFGETHYEPIFLSESDYDENENSHSDEESGSTSDKESTSKDPNNSLAASINVLIEKLQKCCLCQEKCSEKVPLTLLQSLALESIVMGKKKRYHSISILLATSNPNLHEKTAKFAKNYQLSYFVDKVKLFIKSFGDQYGEKQAVRKYTRKKKDGQITINYEKDDIILLSSHYSYNRLLYLYNSINQESCISGWTFRRLWKNDAKLSKIVIRKPSKDVCDECTLYKRAFKESRNKVDEGLDEQLVNHVTDYQVHQFGLVDEGIDKHWHAIYTKGKESKEPNEVTSMLHHFFVSVTGEAEEINAELVNLCPRELPSKGLPEEKQVDFWNKIRQYYDVVMSVEKLKGGRAKEAQ</sequence>
<dbReference type="AlphaFoldDB" id="A0A9N9C443"/>
<evidence type="ECO:0000313" key="3">
    <source>
        <dbReference type="Proteomes" id="UP000789396"/>
    </source>
</evidence>
<protein>
    <submittedName>
        <fullName evidence="2">2590_t:CDS:1</fullName>
    </submittedName>
</protein>
<organism evidence="2 3">
    <name type="scientific">Racocetra fulgida</name>
    <dbReference type="NCBI Taxonomy" id="60492"/>
    <lineage>
        <taxon>Eukaryota</taxon>
        <taxon>Fungi</taxon>
        <taxon>Fungi incertae sedis</taxon>
        <taxon>Mucoromycota</taxon>
        <taxon>Glomeromycotina</taxon>
        <taxon>Glomeromycetes</taxon>
        <taxon>Diversisporales</taxon>
        <taxon>Gigasporaceae</taxon>
        <taxon>Racocetra</taxon>
    </lineage>
</organism>
<dbReference type="Proteomes" id="UP000789396">
    <property type="component" value="Unassembled WGS sequence"/>
</dbReference>